<name>A0A2M7G6S0_9BACT</name>
<dbReference type="Proteomes" id="UP000231019">
    <property type="component" value="Unassembled WGS sequence"/>
</dbReference>
<accession>A0A2M7G6S0</accession>
<evidence type="ECO:0000313" key="2">
    <source>
        <dbReference type="Proteomes" id="UP000231019"/>
    </source>
</evidence>
<comment type="caution">
    <text evidence="1">The sequence shown here is derived from an EMBL/GenBank/DDBJ whole genome shotgun (WGS) entry which is preliminary data.</text>
</comment>
<sequence>MKYIYSFLFVGGLLWVLTPTSESHSGYLDQVRYSYQNAYRCTLCHAPSALNQLGQDLAKLNPQAHTLQKAMKTWALLDSDGDGFSNEIELKTGCNPALATENPGLNNCANKSQQKGLQKR</sequence>
<reference evidence="1 2" key="1">
    <citation type="submission" date="2017-09" db="EMBL/GenBank/DDBJ databases">
        <title>Depth-based differentiation of microbial function through sediment-hosted aquifers and enrichment of novel symbionts in the deep terrestrial subsurface.</title>
        <authorList>
            <person name="Probst A.J."/>
            <person name="Ladd B."/>
            <person name="Jarett J.K."/>
            <person name="Geller-Mcgrath D.E."/>
            <person name="Sieber C.M."/>
            <person name="Emerson J.B."/>
            <person name="Anantharaman K."/>
            <person name="Thomas B.C."/>
            <person name="Malmstrom R."/>
            <person name="Stieglmeier M."/>
            <person name="Klingl A."/>
            <person name="Woyke T."/>
            <person name="Ryan C.M."/>
            <person name="Banfield J.F."/>
        </authorList>
    </citation>
    <scope>NUCLEOTIDE SEQUENCE [LARGE SCALE GENOMIC DNA]</scope>
    <source>
        <strain evidence="1">CG17_big_fil_post_rev_8_21_14_2_50_48_46</strain>
    </source>
</reference>
<proteinExistence type="predicted"/>
<protein>
    <submittedName>
        <fullName evidence="1">Uncharacterized protein</fullName>
    </submittedName>
</protein>
<organism evidence="1 2">
    <name type="scientific">bacterium (Candidatus Blackallbacteria) CG17_big_fil_post_rev_8_21_14_2_50_48_46</name>
    <dbReference type="NCBI Taxonomy" id="2014261"/>
    <lineage>
        <taxon>Bacteria</taxon>
        <taxon>Candidatus Blackallbacteria</taxon>
    </lineage>
</organism>
<gene>
    <name evidence="1" type="ORF">COW36_07790</name>
</gene>
<dbReference type="AlphaFoldDB" id="A0A2M7G6S0"/>
<dbReference type="EMBL" id="PFFQ01000021">
    <property type="protein sequence ID" value="PIW17740.1"/>
    <property type="molecule type" value="Genomic_DNA"/>
</dbReference>
<evidence type="ECO:0000313" key="1">
    <source>
        <dbReference type="EMBL" id="PIW17740.1"/>
    </source>
</evidence>